<evidence type="ECO:0000313" key="4">
    <source>
        <dbReference type="EMBL" id="MBJ6360604.1"/>
    </source>
</evidence>
<dbReference type="PANTHER" id="PTHR42709">
    <property type="entry name" value="ALKALINE PHOSPHATASE LIKE PROTEIN"/>
    <property type="match status" value="1"/>
</dbReference>
<protein>
    <submittedName>
        <fullName evidence="4">DedA family protein</fullName>
    </submittedName>
</protein>
<reference evidence="4" key="1">
    <citation type="submission" date="2020-12" db="EMBL/GenBank/DDBJ databases">
        <authorList>
            <person name="Huq M.A."/>
        </authorList>
    </citation>
    <scope>NUCLEOTIDE SEQUENCE</scope>
    <source>
        <strain evidence="4">MAHUQ-46</strain>
    </source>
</reference>
<evidence type="ECO:0000313" key="5">
    <source>
        <dbReference type="Proteomes" id="UP000640274"/>
    </source>
</evidence>
<dbReference type="RefSeq" id="WP_199018157.1">
    <property type="nucleotide sequence ID" value="NZ_JAELUP010000012.1"/>
</dbReference>
<dbReference type="EMBL" id="JAELUP010000012">
    <property type="protein sequence ID" value="MBJ6360604.1"/>
    <property type="molecule type" value="Genomic_DNA"/>
</dbReference>
<dbReference type="Pfam" id="PF09335">
    <property type="entry name" value="VTT_dom"/>
    <property type="match status" value="1"/>
</dbReference>
<dbReference type="InterPro" id="IPR032816">
    <property type="entry name" value="VTT_dom"/>
</dbReference>
<evidence type="ECO:0000259" key="3">
    <source>
        <dbReference type="Pfam" id="PF09335"/>
    </source>
</evidence>
<feature type="transmembrane region" description="Helical" evidence="2">
    <location>
        <begin position="135"/>
        <end position="157"/>
    </location>
</feature>
<keyword evidence="5" id="KW-1185">Reference proteome</keyword>
<comment type="caution">
    <text evidence="4">The sequence shown here is derived from an EMBL/GenBank/DDBJ whole genome shotgun (WGS) entry which is preliminary data.</text>
</comment>
<proteinExistence type="inferred from homology"/>
<feature type="domain" description="VTT" evidence="3">
    <location>
        <begin position="29"/>
        <end position="154"/>
    </location>
</feature>
<comment type="similarity">
    <text evidence="1">Belongs to the DedA family.</text>
</comment>
<organism evidence="4 5">
    <name type="scientific">Paenibacillus roseus</name>
    <dbReference type="NCBI Taxonomy" id="2798579"/>
    <lineage>
        <taxon>Bacteria</taxon>
        <taxon>Bacillati</taxon>
        <taxon>Bacillota</taxon>
        <taxon>Bacilli</taxon>
        <taxon>Bacillales</taxon>
        <taxon>Paenibacillaceae</taxon>
        <taxon>Paenibacillus</taxon>
    </lineage>
</organism>
<dbReference type="Proteomes" id="UP000640274">
    <property type="component" value="Unassembled WGS sequence"/>
</dbReference>
<dbReference type="PANTHER" id="PTHR42709:SF9">
    <property type="entry name" value="ALKALINE PHOSPHATASE LIKE PROTEIN"/>
    <property type="match status" value="1"/>
</dbReference>
<dbReference type="GO" id="GO:0005886">
    <property type="term" value="C:plasma membrane"/>
    <property type="evidence" value="ECO:0007669"/>
    <property type="project" value="TreeGrafter"/>
</dbReference>
<feature type="transmembrane region" description="Helical" evidence="2">
    <location>
        <begin position="49"/>
        <end position="71"/>
    </location>
</feature>
<evidence type="ECO:0000256" key="2">
    <source>
        <dbReference type="SAM" id="Phobius"/>
    </source>
</evidence>
<dbReference type="AlphaFoldDB" id="A0A934J2W0"/>
<sequence length="166" mass="18833">MENLQEFVTQYGYIAIFLLLSLGIIGLPVPDEVLMTFVGYLCSQGVLTYIFAVAVAFAGAMFGMMLSYFIGKKVGKPLLWRYGKWLFLTPKRLARVEGWYQKYGMWTVVFGYYVPGVRHLTCYLAGVTGIRPRTYVLFAGLGAIIWCTVFITIGFYIGTIHYLKLK</sequence>
<accession>A0A934J2W0</accession>
<keyword evidence="2" id="KW-0472">Membrane</keyword>
<gene>
    <name evidence="4" type="ORF">JFN88_04620</name>
</gene>
<keyword evidence="2" id="KW-1133">Transmembrane helix</keyword>
<name>A0A934J2W0_9BACL</name>
<evidence type="ECO:0000256" key="1">
    <source>
        <dbReference type="ARBA" id="ARBA00010792"/>
    </source>
</evidence>
<dbReference type="InterPro" id="IPR051311">
    <property type="entry name" value="DedA_domain"/>
</dbReference>
<keyword evidence="2" id="KW-0812">Transmembrane</keyword>
<feature type="transmembrane region" description="Helical" evidence="2">
    <location>
        <begin position="12"/>
        <end position="29"/>
    </location>
</feature>